<evidence type="ECO:0000313" key="7">
    <source>
        <dbReference type="Proteomes" id="UP000622580"/>
    </source>
</evidence>
<evidence type="ECO:0000259" key="5">
    <source>
        <dbReference type="Pfam" id="PF25973"/>
    </source>
</evidence>
<keyword evidence="7" id="KW-1185">Reference proteome</keyword>
<reference evidence="6" key="1">
    <citation type="submission" date="2021-04" db="EMBL/GenBank/DDBJ databases">
        <title>Draft genome assembly of strain Phenylobacterium sp. 20VBR1 using MiniION and Illumina platforms.</title>
        <authorList>
            <person name="Thomas F.A."/>
            <person name="Krishnan K.P."/>
            <person name="Sinha R.K."/>
        </authorList>
    </citation>
    <scope>NUCLEOTIDE SEQUENCE</scope>
    <source>
        <strain evidence="6">20VBR1</strain>
    </source>
</reference>
<gene>
    <name evidence="6" type="ORF">JKL49_12425</name>
</gene>
<comment type="caution">
    <text evidence="6">The sequence shown here is derived from an EMBL/GenBank/DDBJ whole genome shotgun (WGS) entry which is preliminary data.</text>
</comment>
<name>A0A941HVU7_9CAUL</name>
<keyword evidence="2" id="KW-0175">Coiled coil</keyword>
<dbReference type="Proteomes" id="UP000622580">
    <property type="component" value="Unassembled WGS sequence"/>
</dbReference>
<sequence length="334" mass="34853">MSDDKSALLRSLSIDRSLDDQAPRRGPIGPLVLSAIILGSVAAGGAVGWMVKPVTKSKPATQAIPAQGAARVVAPSGLTASGYVVARTRATVAAEVTGRVVEVRVEEGQTVQAGQVLATLDNSLATVDARSTQARAVSAQAALNSAQAQYAQAQRDLARSQSLAKTGYISDASLQGAVLKARVAEAQESLSRAQLAAARSDSNRTQVQLSKYEIRAPFAGVVIDKAAQPGEIISPLSAGGGFTRTGICTLVDMDSLEIEVDVNEAYIGRVSAGQKVEAVLDAFPNTVLPARVIATIPTASRDKATVRVRIGFEAKDVRVLPEMAVKVTFLENRP</sequence>
<dbReference type="InterPro" id="IPR058647">
    <property type="entry name" value="BSH_CzcB-like"/>
</dbReference>
<evidence type="ECO:0000259" key="4">
    <source>
        <dbReference type="Pfam" id="PF25954"/>
    </source>
</evidence>
<keyword evidence="3" id="KW-0472">Membrane</keyword>
<feature type="transmembrane region" description="Helical" evidence="3">
    <location>
        <begin position="31"/>
        <end position="51"/>
    </location>
</feature>
<dbReference type="Pfam" id="PF25954">
    <property type="entry name" value="Beta-barrel_RND_2"/>
    <property type="match status" value="1"/>
</dbReference>
<dbReference type="PANTHER" id="PTHR30469">
    <property type="entry name" value="MULTIDRUG RESISTANCE PROTEIN MDTA"/>
    <property type="match status" value="1"/>
</dbReference>
<dbReference type="PANTHER" id="PTHR30469:SF38">
    <property type="entry name" value="HLYD FAMILY SECRETION PROTEIN"/>
    <property type="match status" value="1"/>
</dbReference>
<dbReference type="Gene3D" id="2.40.30.170">
    <property type="match status" value="1"/>
</dbReference>
<accession>A0A941HVU7</accession>
<dbReference type="GO" id="GO:1990281">
    <property type="term" value="C:efflux pump complex"/>
    <property type="evidence" value="ECO:0007669"/>
    <property type="project" value="TreeGrafter"/>
</dbReference>
<keyword evidence="3" id="KW-1133">Transmembrane helix</keyword>
<dbReference type="AlphaFoldDB" id="A0A941HVU7"/>
<feature type="domain" description="CusB-like beta-barrel" evidence="4">
    <location>
        <begin position="258"/>
        <end position="330"/>
    </location>
</feature>
<comment type="similarity">
    <text evidence="1">Belongs to the membrane fusion protein (MFP) (TC 8.A.1) family.</text>
</comment>
<proteinExistence type="inferred from homology"/>
<dbReference type="InterPro" id="IPR006143">
    <property type="entry name" value="RND_pump_MFP"/>
</dbReference>
<evidence type="ECO:0000313" key="6">
    <source>
        <dbReference type="EMBL" id="MBR7620194.1"/>
    </source>
</evidence>
<dbReference type="NCBIfam" id="TIGR01730">
    <property type="entry name" value="RND_mfp"/>
    <property type="match status" value="1"/>
</dbReference>
<keyword evidence="3" id="KW-0812">Transmembrane</keyword>
<evidence type="ECO:0000256" key="1">
    <source>
        <dbReference type="ARBA" id="ARBA00009477"/>
    </source>
</evidence>
<dbReference type="GO" id="GO:0015562">
    <property type="term" value="F:efflux transmembrane transporter activity"/>
    <property type="evidence" value="ECO:0007669"/>
    <property type="project" value="TreeGrafter"/>
</dbReference>
<feature type="coiled-coil region" evidence="2">
    <location>
        <begin position="136"/>
        <end position="163"/>
    </location>
</feature>
<evidence type="ECO:0000256" key="2">
    <source>
        <dbReference type="SAM" id="Coils"/>
    </source>
</evidence>
<dbReference type="Pfam" id="PF25973">
    <property type="entry name" value="BSH_CzcB"/>
    <property type="match status" value="1"/>
</dbReference>
<feature type="domain" description="CzcB-like barrel-sandwich hybrid" evidence="5">
    <location>
        <begin position="90"/>
        <end position="234"/>
    </location>
</feature>
<dbReference type="EMBL" id="JAGSGD010000001">
    <property type="protein sequence ID" value="MBR7620194.1"/>
    <property type="molecule type" value="Genomic_DNA"/>
</dbReference>
<dbReference type="RefSeq" id="WP_215340916.1">
    <property type="nucleotide sequence ID" value="NZ_JAGSGD010000001.1"/>
</dbReference>
<dbReference type="Gene3D" id="1.10.287.470">
    <property type="entry name" value="Helix hairpin bin"/>
    <property type="match status" value="1"/>
</dbReference>
<evidence type="ECO:0000256" key="3">
    <source>
        <dbReference type="SAM" id="Phobius"/>
    </source>
</evidence>
<dbReference type="InterPro" id="IPR058792">
    <property type="entry name" value="Beta-barrel_RND_2"/>
</dbReference>
<organism evidence="6 7">
    <name type="scientific">Phenylobacterium glaciei</name>
    <dbReference type="NCBI Taxonomy" id="2803784"/>
    <lineage>
        <taxon>Bacteria</taxon>
        <taxon>Pseudomonadati</taxon>
        <taxon>Pseudomonadota</taxon>
        <taxon>Alphaproteobacteria</taxon>
        <taxon>Caulobacterales</taxon>
        <taxon>Caulobacteraceae</taxon>
        <taxon>Phenylobacterium</taxon>
    </lineage>
</organism>
<dbReference type="Gene3D" id="2.40.50.100">
    <property type="match status" value="1"/>
</dbReference>
<protein>
    <submittedName>
        <fullName evidence="6">Efflux RND transporter periplasmic adaptor subunit</fullName>
    </submittedName>
</protein>
<dbReference type="SUPFAM" id="SSF111369">
    <property type="entry name" value="HlyD-like secretion proteins"/>
    <property type="match status" value="1"/>
</dbReference>